<dbReference type="AlphaFoldDB" id="A0A1I4G2R5"/>
<feature type="chain" id="PRO_5011601240" evidence="1">
    <location>
        <begin position="19"/>
        <end position="125"/>
    </location>
</feature>
<organism evidence="2 3">
    <name type="scientific">Shimia haliotis</name>
    <dbReference type="NCBI Taxonomy" id="1280847"/>
    <lineage>
        <taxon>Bacteria</taxon>
        <taxon>Pseudomonadati</taxon>
        <taxon>Pseudomonadota</taxon>
        <taxon>Alphaproteobacteria</taxon>
        <taxon>Rhodobacterales</taxon>
        <taxon>Roseobacteraceae</taxon>
    </lineage>
</organism>
<evidence type="ECO:0000313" key="3">
    <source>
        <dbReference type="Proteomes" id="UP000198851"/>
    </source>
</evidence>
<proteinExistence type="predicted"/>
<evidence type="ECO:0000256" key="1">
    <source>
        <dbReference type="SAM" id="SignalP"/>
    </source>
</evidence>
<keyword evidence="3" id="KW-1185">Reference proteome</keyword>
<keyword evidence="1" id="KW-0732">Signal</keyword>
<accession>A0A1I4G2R5</accession>
<sequence length="125" mass="13749">MRHVVILCAALAAGPVWAEEVAPDDAPDMGTRLMEEGARLFFEGLQKEMAPALEGMRDFAAQVGPQMQDFLMEMGPAMAEIVGKVEDWSSYHAPEMLDNGDIILRKKTPEEMAKPEADKTEGVEL</sequence>
<reference evidence="3" key="1">
    <citation type="submission" date="2016-10" db="EMBL/GenBank/DDBJ databases">
        <authorList>
            <person name="Varghese N."/>
            <person name="Submissions S."/>
        </authorList>
    </citation>
    <scope>NUCLEOTIDE SEQUENCE [LARGE SCALE GENOMIC DNA]</scope>
    <source>
        <strain evidence="3">DSM 28453</strain>
    </source>
</reference>
<dbReference type="EMBL" id="FOSZ01000007">
    <property type="protein sequence ID" value="SFL24049.1"/>
    <property type="molecule type" value="Genomic_DNA"/>
</dbReference>
<dbReference type="Proteomes" id="UP000198851">
    <property type="component" value="Unassembled WGS sequence"/>
</dbReference>
<feature type="signal peptide" evidence="1">
    <location>
        <begin position="1"/>
        <end position="18"/>
    </location>
</feature>
<name>A0A1I4G2R5_9RHOB</name>
<protein>
    <submittedName>
        <fullName evidence="2">Uncharacterized protein</fullName>
    </submittedName>
</protein>
<evidence type="ECO:0000313" key="2">
    <source>
        <dbReference type="EMBL" id="SFL24049.1"/>
    </source>
</evidence>
<dbReference type="OrthoDB" id="7308154at2"/>
<gene>
    <name evidence="2" type="ORF">SAMN04488036_107123</name>
</gene>
<dbReference type="RefSeq" id="WP_093325177.1">
    <property type="nucleotide sequence ID" value="NZ_FOSZ01000007.1"/>
</dbReference>
<dbReference type="STRING" id="1280847.SAMN04488036_107123"/>